<feature type="compositionally biased region" description="Basic and acidic residues" evidence="1">
    <location>
        <begin position="317"/>
        <end position="326"/>
    </location>
</feature>
<reference evidence="4" key="2">
    <citation type="submission" date="2025-08" db="UniProtKB">
        <authorList>
            <consortium name="RefSeq"/>
        </authorList>
    </citation>
    <scope>IDENTIFICATION</scope>
    <source>
        <tissue evidence="4">Leaf</tissue>
    </source>
</reference>
<evidence type="ECO:0000313" key="4">
    <source>
        <dbReference type="RefSeq" id="XP_056688086.1"/>
    </source>
</evidence>
<dbReference type="Proteomes" id="UP000813463">
    <property type="component" value="Chromosome 6"/>
</dbReference>
<reference evidence="3" key="1">
    <citation type="journal article" date="2021" name="Nat. Commun.">
        <title>Genomic analyses provide insights into spinach domestication and the genetic basis of agronomic traits.</title>
        <authorList>
            <person name="Cai X."/>
            <person name="Sun X."/>
            <person name="Xu C."/>
            <person name="Sun H."/>
            <person name="Wang X."/>
            <person name="Ge C."/>
            <person name="Zhang Z."/>
            <person name="Wang Q."/>
            <person name="Fei Z."/>
            <person name="Jiao C."/>
            <person name="Wang Q."/>
        </authorList>
    </citation>
    <scope>NUCLEOTIDE SEQUENCE [LARGE SCALE GENOMIC DNA]</scope>
    <source>
        <strain evidence="3">cv. Varoflay</strain>
    </source>
</reference>
<feature type="domain" description="Retrotransposon gag" evidence="2">
    <location>
        <begin position="46"/>
        <end position="137"/>
    </location>
</feature>
<accession>A0ABM3QXK2</accession>
<dbReference type="Pfam" id="PF03732">
    <property type="entry name" value="Retrotrans_gag"/>
    <property type="match status" value="1"/>
</dbReference>
<proteinExistence type="predicted"/>
<name>A0ABM3QXK2_SPIOL</name>
<dbReference type="GeneID" id="110779805"/>
<organism evidence="3 4">
    <name type="scientific">Spinacia oleracea</name>
    <name type="common">Spinach</name>
    <dbReference type="NCBI Taxonomy" id="3562"/>
    <lineage>
        <taxon>Eukaryota</taxon>
        <taxon>Viridiplantae</taxon>
        <taxon>Streptophyta</taxon>
        <taxon>Embryophyta</taxon>
        <taxon>Tracheophyta</taxon>
        <taxon>Spermatophyta</taxon>
        <taxon>Magnoliopsida</taxon>
        <taxon>eudicotyledons</taxon>
        <taxon>Gunneridae</taxon>
        <taxon>Pentapetalae</taxon>
        <taxon>Caryophyllales</taxon>
        <taxon>Chenopodiaceae</taxon>
        <taxon>Chenopodioideae</taxon>
        <taxon>Anserineae</taxon>
        <taxon>Spinacia</taxon>
    </lineage>
</organism>
<dbReference type="PANTHER" id="PTHR33223:SF10">
    <property type="entry name" value="AMINOTRANSFERASE-LIKE PLANT MOBILE DOMAIN-CONTAINING PROTEIN"/>
    <property type="match status" value="1"/>
</dbReference>
<feature type="region of interest" description="Disordered" evidence="1">
    <location>
        <begin position="276"/>
        <end position="299"/>
    </location>
</feature>
<feature type="region of interest" description="Disordered" evidence="1">
    <location>
        <begin position="307"/>
        <end position="326"/>
    </location>
</feature>
<evidence type="ECO:0000313" key="3">
    <source>
        <dbReference type="Proteomes" id="UP000813463"/>
    </source>
</evidence>
<sequence length="326" mass="36989">MRATKDPKIKPPNIDAYDGMTDPDMHLLDYRHHMYVQGTNESTWCKYFPGTLKGIVSKWFERLPAGTFSSFFELELLFSTRFMAHKEEKRTSMHLSRIQLGKDESLRSYVKRFNLEEGQISDFPDGVEFDNFIRGLKKGSFNVPKAPWGSDTAEPAAKKEKFEKKSRPNGTWAIAREPDRASAAAWQKRPITYDSELFEYNTDLYTILMDVSSKLEIDRPFPMKSPPESRDPKLYCHFYSDIGHDTKECKSLKRALDGLAAKGFLKNYTSKNTGGSGKQFYKKNKSPPSEDDGNRTDPECVAVISGGLAAGGPTMRGQKDYAKRLG</sequence>
<dbReference type="PANTHER" id="PTHR33223">
    <property type="entry name" value="CCHC-TYPE DOMAIN-CONTAINING PROTEIN"/>
    <property type="match status" value="1"/>
</dbReference>
<evidence type="ECO:0000256" key="1">
    <source>
        <dbReference type="SAM" id="MobiDB-lite"/>
    </source>
</evidence>
<protein>
    <recommendedName>
        <fullName evidence="2">Retrotransposon gag domain-containing protein</fullName>
    </recommendedName>
</protein>
<gene>
    <name evidence="4" type="primary">LOC110779805</name>
</gene>
<evidence type="ECO:0000259" key="2">
    <source>
        <dbReference type="Pfam" id="PF03732"/>
    </source>
</evidence>
<dbReference type="InterPro" id="IPR005162">
    <property type="entry name" value="Retrotrans_gag_dom"/>
</dbReference>
<keyword evidence="3" id="KW-1185">Reference proteome</keyword>
<dbReference type="RefSeq" id="XP_056688086.1">
    <property type="nucleotide sequence ID" value="XM_056832108.1"/>
</dbReference>